<reference evidence="2 3" key="1">
    <citation type="submission" date="2019-11" db="EMBL/GenBank/DDBJ databases">
        <title>Pseudodesulfovibrio alkaliphilus, sp. nov., an alkaliphilic sulfate-reducing bacteria from mud volcano of Taman peninsula, Russia.</title>
        <authorList>
            <person name="Frolova A."/>
            <person name="Merkel A.Y."/>
            <person name="Slobodkin A.I."/>
        </authorList>
    </citation>
    <scope>NUCLEOTIDE SEQUENCE [LARGE SCALE GENOMIC DNA]</scope>
    <source>
        <strain evidence="2 3">F-1</strain>
    </source>
</reference>
<dbReference type="Gene3D" id="3.90.550.10">
    <property type="entry name" value="Spore Coat Polysaccharide Biosynthesis Protein SpsA, Chain A"/>
    <property type="match status" value="1"/>
</dbReference>
<keyword evidence="3" id="KW-1185">Reference proteome</keyword>
<evidence type="ECO:0000313" key="2">
    <source>
        <dbReference type="EMBL" id="MUM76290.1"/>
    </source>
</evidence>
<sequence>MDTPETSAPPGLDEAAAPPAAWAGILPTFRERFSGWHLGMGTPDVLAGLLRGLAALGASEPGCHDTARAMGLWGAQAYPLSASLAASMPPDAVADHPALHALLARLADTPPPEQADREAAATWHTLVRGNDHELTLRFLTLTLRDPLRWPAWLRHCWQDLLFLNRPDLAEAALDMVPWDAPSLPLKARLTAELAFHSQPPDKALPLVAALDPAQWGLWRIQAGSELLLRLGEAERGRDLLATLWRAIPWHVNLTLKLHALYAQPIRETNDEETSSVAVLLYSWNKADLLASTLESLAASQLGQARIFVLDNGSADHTPQVLEQARNLFHRPSGGPALHVTTLPVNVGAPAARNWLLSLPEVRPMTWAAFLDDDVILPQDWLMKLLGAAREHGGADRIGAVGCRITSATAPHGLQSADYNLFPRPPKAPEPGALPNRVAIFDNCTGSPDTGLFTYVRPCLSVSGCCHLVSMAAIARAGGFDLRFTPSQFDDLDRDLRSALAGMPALYAGNLAVRHVQHSSLAKAQTLRQTGHVMGNKLKLDTKHSDEELAGLARDTSRMLWDDLAAKHDTLVDRLGRNA</sequence>
<proteinExistence type="predicted"/>
<feature type="domain" description="Glycosyltransferase 2-like" evidence="1">
    <location>
        <begin position="282"/>
        <end position="395"/>
    </location>
</feature>
<dbReference type="AlphaFoldDB" id="A0A7K1KJT8"/>
<organism evidence="2 3">
    <name type="scientific">Pseudodesulfovibrio alkaliphilus</name>
    <dbReference type="NCBI Taxonomy" id="2661613"/>
    <lineage>
        <taxon>Bacteria</taxon>
        <taxon>Pseudomonadati</taxon>
        <taxon>Thermodesulfobacteriota</taxon>
        <taxon>Desulfovibrionia</taxon>
        <taxon>Desulfovibrionales</taxon>
        <taxon>Desulfovibrionaceae</taxon>
    </lineage>
</organism>
<comment type="caution">
    <text evidence="2">The sequence shown here is derived from an EMBL/GenBank/DDBJ whole genome shotgun (WGS) entry which is preliminary data.</text>
</comment>
<gene>
    <name evidence="2" type="ORF">GKC30_01430</name>
</gene>
<dbReference type="Proteomes" id="UP000461162">
    <property type="component" value="Unassembled WGS sequence"/>
</dbReference>
<dbReference type="InterPro" id="IPR029044">
    <property type="entry name" value="Nucleotide-diphossugar_trans"/>
</dbReference>
<dbReference type="GO" id="GO:0016740">
    <property type="term" value="F:transferase activity"/>
    <property type="evidence" value="ECO:0007669"/>
    <property type="project" value="UniProtKB-KW"/>
</dbReference>
<dbReference type="SUPFAM" id="SSF53448">
    <property type="entry name" value="Nucleotide-diphospho-sugar transferases"/>
    <property type="match status" value="1"/>
</dbReference>
<evidence type="ECO:0000259" key="1">
    <source>
        <dbReference type="Pfam" id="PF00535"/>
    </source>
</evidence>
<dbReference type="RefSeq" id="WP_155931777.1">
    <property type="nucleotide sequence ID" value="NZ_WODC01000001.1"/>
</dbReference>
<evidence type="ECO:0000313" key="3">
    <source>
        <dbReference type="Proteomes" id="UP000461162"/>
    </source>
</evidence>
<dbReference type="Pfam" id="PF00535">
    <property type="entry name" value="Glycos_transf_2"/>
    <property type="match status" value="1"/>
</dbReference>
<dbReference type="PANTHER" id="PTHR43179">
    <property type="entry name" value="RHAMNOSYLTRANSFERASE WBBL"/>
    <property type="match status" value="1"/>
</dbReference>
<keyword evidence="2" id="KW-0808">Transferase</keyword>
<dbReference type="PANTHER" id="PTHR43179:SF7">
    <property type="entry name" value="RHAMNOSYLTRANSFERASE WBBL"/>
    <property type="match status" value="1"/>
</dbReference>
<protein>
    <submittedName>
        <fullName evidence="2">Glycosyltransferase</fullName>
    </submittedName>
</protein>
<accession>A0A7K1KJT8</accession>
<dbReference type="EMBL" id="WODC01000001">
    <property type="protein sequence ID" value="MUM76290.1"/>
    <property type="molecule type" value="Genomic_DNA"/>
</dbReference>
<name>A0A7K1KJT8_9BACT</name>
<dbReference type="InterPro" id="IPR001173">
    <property type="entry name" value="Glyco_trans_2-like"/>
</dbReference>